<proteinExistence type="predicted"/>
<dbReference type="AlphaFoldDB" id="A0AAN8Z423"/>
<accession>A0AAN8Z423</accession>
<gene>
    <name evidence="1" type="ORF">RJ641_007443</name>
</gene>
<evidence type="ECO:0000313" key="2">
    <source>
        <dbReference type="Proteomes" id="UP001370490"/>
    </source>
</evidence>
<protein>
    <submittedName>
        <fullName evidence="1">Uncharacterized protein</fullName>
    </submittedName>
</protein>
<name>A0AAN8Z423_9MAGN</name>
<evidence type="ECO:0000313" key="1">
    <source>
        <dbReference type="EMBL" id="KAK6925724.1"/>
    </source>
</evidence>
<sequence length="84" mass="9382">MKIFSFSFYLGDMCGSTRKWKALNRKCAKDVYEFTECPNCYGRGKLVSPVCLGSGLPNHKGLLRTPDARKLPDKMYNGGLLLSS</sequence>
<keyword evidence="2" id="KW-1185">Reference proteome</keyword>
<comment type="caution">
    <text evidence="1">The sequence shown here is derived from an EMBL/GenBank/DDBJ whole genome shotgun (WGS) entry which is preliminary data.</text>
</comment>
<organism evidence="1 2">
    <name type="scientific">Dillenia turbinata</name>
    <dbReference type="NCBI Taxonomy" id="194707"/>
    <lineage>
        <taxon>Eukaryota</taxon>
        <taxon>Viridiplantae</taxon>
        <taxon>Streptophyta</taxon>
        <taxon>Embryophyta</taxon>
        <taxon>Tracheophyta</taxon>
        <taxon>Spermatophyta</taxon>
        <taxon>Magnoliopsida</taxon>
        <taxon>eudicotyledons</taxon>
        <taxon>Gunneridae</taxon>
        <taxon>Pentapetalae</taxon>
        <taxon>Dilleniales</taxon>
        <taxon>Dilleniaceae</taxon>
        <taxon>Dillenia</taxon>
    </lineage>
</organism>
<reference evidence="1 2" key="1">
    <citation type="submission" date="2023-12" db="EMBL/GenBank/DDBJ databases">
        <title>A high-quality genome assembly for Dillenia turbinata (Dilleniales).</title>
        <authorList>
            <person name="Chanderbali A."/>
        </authorList>
    </citation>
    <scope>NUCLEOTIDE SEQUENCE [LARGE SCALE GENOMIC DNA]</scope>
    <source>
        <strain evidence="1">LSX21</strain>
        <tissue evidence="1">Leaf</tissue>
    </source>
</reference>
<dbReference type="EMBL" id="JBAMMX010000015">
    <property type="protein sequence ID" value="KAK6925724.1"/>
    <property type="molecule type" value="Genomic_DNA"/>
</dbReference>
<dbReference type="Proteomes" id="UP001370490">
    <property type="component" value="Unassembled WGS sequence"/>
</dbReference>